<evidence type="ECO:0000259" key="4">
    <source>
        <dbReference type="Pfam" id="PF00171"/>
    </source>
</evidence>
<evidence type="ECO:0000256" key="1">
    <source>
        <dbReference type="ARBA" id="ARBA00023002"/>
    </source>
</evidence>
<feature type="active site" evidence="2">
    <location>
        <position position="226"/>
    </location>
</feature>
<protein>
    <submittedName>
        <fullName evidence="5">Aldehyde dehydrogenase family protein</fullName>
    </submittedName>
</protein>
<dbReference type="Pfam" id="PF00171">
    <property type="entry name" value="Aldedh"/>
    <property type="match status" value="1"/>
</dbReference>
<evidence type="ECO:0000313" key="5">
    <source>
        <dbReference type="EMBL" id="MFC0316737.1"/>
    </source>
</evidence>
<organism evidence="5 6">
    <name type="scientific">Olivibacter oleidegradans</name>
    <dbReference type="NCBI Taxonomy" id="760123"/>
    <lineage>
        <taxon>Bacteria</taxon>
        <taxon>Pseudomonadati</taxon>
        <taxon>Bacteroidota</taxon>
        <taxon>Sphingobacteriia</taxon>
        <taxon>Sphingobacteriales</taxon>
        <taxon>Sphingobacteriaceae</taxon>
        <taxon>Olivibacter</taxon>
    </lineage>
</organism>
<dbReference type="InterPro" id="IPR029510">
    <property type="entry name" value="Ald_DH_CS_GLU"/>
</dbReference>
<evidence type="ECO:0000256" key="2">
    <source>
        <dbReference type="PROSITE-ProRule" id="PRU10007"/>
    </source>
</evidence>
<dbReference type="RefSeq" id="WP_130858112.1">
    <property type="nucleotide sequence ID" value="NZ_JBHLWO010000001.1"/>
</dbReference>
<dbReference type="PANTHER" id="PTHR11699">
    <property type="entry name" value="ALDEHYDE DEHYDROGENASE-RELATED"/>
    <property type="match status" value="1"/>
</dbReference>
<dbReference type="InterPro" id="IPR016161">
    <property type="entry name" value="Ald_DH/histidinol_DH"/>
</dbReference>
<name>A0ABV6HCX8_9SPHI</name>
<evidence type="ECO:0000256" key="3">
    <source>
        <dbReference type="RuleBase" id="RU003345"/>
    </source>
</evidence>
<gene>
    <name evidence="5" type="ORF">ACFFI0_00400</name>
</gene>
<comment type="similarity">
    <text evidence="3">Belongs to the aldehyde dehydrogenase family.</text>
</comment>
<dbReference type="Gene3D" id="3.40.309.10">
    <property type="entry name" value="Aldehyde Dehydrogenase, Chain A, domain 2"/>
    <property type="match status" value="1"/>
</dbReference>
<dbReference type="Proteomes" id="UP001589774">
    <property type="component" value="Unassembled WGS sequence"/>
</dbReference>
<dbReference type="EMBL" id="JBHLWO010000001">
    <property type="protein sequence ID" value="MFC0316737.1"/>
    <property type="molecule type" value="Genomic_DNA"/>
</dbReference>
<keyword evidence="1 3" id="KW-0560">Oxidoreductase</keyword>
<dbReference type="InterPro" id="IPR015590">
    <property type="entry name" value="Aldehyde_DH_dom"/>
</dbReference>
<evidence type="ECO:0000313" key="6">
    <source>
        <dbReference type="Proteomes" id="UP001589774"/>
    </source>
</evidence>
<dbReference type="InterPro" id="IPR016162">
    <property type="entry name" value="Ald_DH_N"/>
</dbReference>
<reference evidence="5 6" key="1">
    <citation type="submission" date="2024-09" db="EMBL/GenBank/DDBJ databases">
        <authorList>
            <person name="Sun Q."/>
            <person name="Mori K."/>
        </authorList>
    </citation>
    <scope>NUCLEOTIDE SEQUENCE [LARGE SCALE GENOMIC DNA]</scope>
    <source>
        <strain evidence="5 6">CCM 7765</strain>
    </source>
</reference>
<dbReference type="SUPFAM" id="SSF53720">
    <property type="entry name" value="ALDH-like"/>
    <property type="match status" value="1"/>
</dbReference>
<accession>A0ABV6HCX8</accession>
<dbReference type="PROSITE" id="PS00687">
    <property type="entry name" value="ALDEHYDE_DEHYDR_GLU"/>
    <property type="match status" value="1"/>
</dbReference>
<proteinExistence type="inferred from homology"/>
<sequence length="456" mass="50148">MNIINPATEEVIATVQVDSPTTLEEKYRRLLAAQQIWAQLPLGERINTLIRFAALLEAESASLAEILTAETGKPLQQAKNEIKGAISRINWLTTNAERYLSDELMQENGTVRECISYEPLGVIGNISAWNYPYLVGVNVFVPALIAGNGVLYKPSEYATLTGLEIDRLLKKAGVPDHVFQLAIGDGPVGKMMLDMELAGYFFTGSYHTGKYIYEQVSQKMVPCQLELGGKDPLYIANDISNIKAVAEATADGAFYNNGQSCCSVERIYVHQDIYDEYLDYFVQQVKAWTVGNPLDDDVYFGPLTRKLQINILEAQVNDALAKGAKLLCGGKAIDGKGFYFEPTILVDVTHDMLIMKEESFGPIIGIMSVRSDEEALSLMQDTDYGLTAGIYTDSEARAVSLLKKIDAGSAYWNCCDRVSAAVPWSGRKHSGIGSTLSHQGLRAFTKPKAWHLVGSK</sequence>
<feature type="domain" description="Aldehyde dehydrogenase" evidence="4">
    <location>
        <begin position="2"/>
        <end position="449"/>
    </location>
</feature>
<keyword evidence="6" id="KW-1185">Reference proteome</keyword>
<comment type="caution">
    <text evidence="5">The sequence shown here is derived from an EMBL/GenBank/DDBJ whole genome shotgun (WGS) entry which is preliminary data.</text>
</comment>
<dbReference type="InterPro" id="IPR016163">
    <property type="entry name" value="Ald_DH_C"/>
</dbReference>
<dbReference type="Gene3D" id="3.40.605.10">
    <property type="entry name" value="Aldehyde Dehydrogenase, Chain A, domain 1"/>
    <property type="match status" value="1"/>
</dbReference>